<comment type="caution">
    <text evidence="3">The sequence shown here is derived from an EMBL/GenBank/DDBJ whole genome shotgun (WGS) entry which is preliminary data.</text>
</comment>
<dbReference type="Proteomes" id="UP000533533">
    <property type="component" value="Unassembled WGS sequence"/>
</dbReference>
<keyword evidence="2" id="KW-0812">Transmembrane</keyword>
<evidence type="ECO:0000313" key="3">
    <source>
        <dbReference type="EMBL" id="MBB2929661.1"/>
    </source>
</evidence>
<keyword evidence="2" id="KW-1133">Transmembrane helix</keyword>
<keyword evidence="2" id="KW-0472">Membrane</keyword>
<dbReference type="RefSeq" id="WP_110384348.1">
    <property type="nucleotide sequence ID" value="NZ_JACHVZ010000011.1"/>
</dbReference>
<gene>
    <name evidence="3" type="ORF">FHX59_004103</name>
</gene>
<name>A0ABR6FQF3_9BURK</name>
<feature type="region of interest" description="Disordered" evidence="1">
    <location>
        <begin position="1"/>
        <end position="22"/>
    </location>
</feature>
<organism evidence="3 4">
    <name type="scientific">Paraburkholderia silvatlantica</name>
    <dbReference type="NCBI Taxonomy" id="321895"/>
    <lineage>
        <taxon>Bacteria</taxon>
        <taxon>Pseudomonadati</taxon>
        <taxon>Pseudomonadota</taxon>
        <taxon>Betaproteobacteria</taxon>
        <taxon>Burkholderiales</taxon>
        <taxon>Burkholderiaceae</taxon>
        <taxon>Paraburkholderia</taxon>
    </lineage>
</organism>
<feature type="transmembrane region" description="Helical" evidence="2">
    <location>
        <begin position="184"/>
        <end position="202"/>
    </location>
</feature>
<protein>
    <submittedName>
        <fullName evidence="3">Uncharacterized protein</fullName>
    </submittedName>
</protein>
<evidence type="ECO:0000313" key="4">
    <source>
        <dbReference type="Proteomes" id="UP000533533"/>
    </source>
</evidence>
<evidence type="ECO:0000256" key="2">
    <source>
        <dbReference type="SAM" id="Phobius"/>
    </source>
</evidence>
<evidence type="ECO:0000256" key="1">
    <source>
        <dbReference type="SAM" id="MobiDB-lite"/>
    </source>
</evidence>
<dbReference type="EMBL" id="JACHVZ010000011">
    <property type="protein sequence ID" value="MBB2929661.1"/>
    <property type="molecule type" value="Genomic_DNA"/>
</dbReference>
<proteinExistence type="predicted"/>
<feature type="transmembrane region" description="Helical" evidence="2">
    <location>
        <begin position="75"/>
        <end position="97"/>
    </location>
</feature>
<feature type="transmembrane region" description="Helical" evidence="2">
    <location>
        <begin position="132"/>
        <end position="150"/>
    </location>
</feature>
<keyword evidence="4" id="KW-1185">Reference proteome</keyword>
<feature type="transmembrane region" description="Helical" evidence="2">
    <location>
        <begin position="208"/>
        <end position="231"/>
    </location>
</feature>
<accession>A0ABR6FQF3</accession>
<sequence>MSNDSNGSAHERGPQGTFSDNASGSMWSGGRLHTTAEQIAAGINATTDRTTAEIIMGTTLAGGDETGGVINLKGAAIVFFIYLSALLITLSLFLIGVPDTRSISFQYVAVVSVGLFIFGAVESDSNSLRTKLAIVGSLIIAQSVFAIYHLSSTAFAATALTGLVMNTIRIAIGVGIIRGYAAARLAFVAVVIVSALMSLFAAKFSAVWSYVLLFRSPLGFPSAVFLAFLLFRRELRSTFK</sequence>
<reference evidence="3 4" key="1">
    <citation type="submission" date="2020-08" db="EMBL/GenBank/DDBJ databases">
        <title>Genomic Encyclopedia of Type Strains, Phase IV (KMG-V): Genome sequencing to study the core and pangenomes of soil and plant-associated prokaryotes.</title>
        <authorList>
            <person name="Whitman W."/>
        </authorList>
    </citation>
    <scope>NUCLEOTIDE SEQUENCE [LARGE SCALE GENOMIC DNA]</scope>
    <source>
        <strain evidence="3 4">SRMrh-85</strain>
    </source>
</reference>
<feature type="transmembrane region" description="Helical" evidence="2">
    <location>
        <begin position="103"/>
        <end position="120"/>
    </location>
</feature>